<dbReference type="GO" id="GO:0047663">
    <property type="term" value="F:aminoglycoside 6'-N-acetyltransferase activity"/>
    <property type="evidence" value="ECO:0007669"/>
    <property type="project" value="UniProtKB-EC"/>
</dbReference>
<evidence type="ECO:0000256" key="3">
    <source>
        <dbReference type="ARBA" id="ARBA00017677"/>
    </source>
</evidence>
<dbReference type="FunFam" id="3.40.630.30:FF:000025">
    <property type="entry name" value="Aminoglycoside acetyltransferase"/>
    <property type="match status" value="1"/>
</dbReference>
<dbReference type="CDD" id="cd04301">
    <property type="entry name" value="NAT_SF"/>
    <property type="match status" value="1"/>
</dbReference>
<dbReference type="SUPFAM" id="SSF55729">
    <property type="entry name" value="Acyl-CoA N-acyltransferases (Nat)"/>
    <property type="match status" value="1"/>
</dbReference>
<dbReference type="InterPro" id="IPR030971">
    <property type="entry name" value="N6_acetyl_AAC6"/>
</dbReference>
<dbReference type="PANTHER" id="PTHR31438:SF1">
    <property type="entry name" value="LYSINE N-ACYLTRANSFERASE C17G9.06C-RELATED"/>
    <property type="match status" value="1"/>
</dbReference>
<dbReference type="AlphaFoldDB" id="Q67BK1"/>
<keyword evidence="5" id="KW-0046">Antibiotic resistance</keyword>
<evidence type="ECO:0000256" key="2">
    <source>
        <dbReference type="ARBA" id="ARBA00012888"/>
    </source>
</evidence>
<evidence type="ECO:0000313" key="11">
    <source>
        <dbReference type="EMBL" id="AAR18814.1"/>
    </source>
</evidence>
<gene>
    <name evidence="11" type="primary">aac(6')-Ib</name>
</gene>
<evidence type="ECO:0000259" key="10">
    <source>
        <dbReference type="PROSITE" id="PS51186"/>
    </source>
</evidence>
<feature type="domain" description="N-acetyltransferase" evidence="10">
    <location>
        <begin position="99"/>
        <end position="266"/>
    </location>
</feature>
<dbReference type="EC" id="2.3.1.82" evidence="2"/>
<evidence type="ECO:0000256" key="5">
    <source>
        <dbReference type="ARBA" id="ARBA00023251"/>
    </source>
</evidence>
<protein>
    <recommendedName>
        <fullName evidence="3">Aminoglycoside N(6')-acetyltransferase type 1</fullName>
        <ecNumber evidence="2">2.3.1.82</ecNumber>
    </recommendedName>
    <alternativeName>
        <fullName evidence="9">AAC(6')-I</fullName>
    </alternativeName>
    <alternativeName>
        <fullName evidence="7">Aminoglycoside resistance protein</fullName>
    </alternativeName>
</protein>
<accession>Q67BK1</accession>
<sequence length="275" mass="30515">MAQYKYGNYLNQSQNEAYDTLHSPGDTCANSGIYRCESCGDEIASNKGNPFPPQNHHQHAPGSGPIRWKLIVWAQQKVGLAYSLGITKYSIVTNSNDSVTLRLMTEHDLAMLYEWLNRSHIVEWWGGEEARPTLADVQEQYLPSVLAQESVTPYIAMLNGEPIGYAQSYVALGSGDGWWEEETDPGVRGIDQLLANASQLGKGLGTKLVRALVELLFNDPEVTKIQTDPSPSNLRAIRCYEKAGFERQGTVTTPDGPAVYMVQTRQAFERTRSDA</sequence>
<evidence type="ECO:0000256" key="1">
    <source>
        <dbReference type="ARBA" id="ARBA00011738"/>
    </source>
</evidence>
<dbReference type="NCBIfam" id="NF033074">
    <property type="entry name" value="AAC_6p_Ib"/>
    <property type="match status" value="1"/>
</dbReference>
<name>Q67BK1_KLEPN</name>
<evidence type="ECO:0000256" key="8">
    <source>
        <dbReference type="ARBA" id="ARBA00048923"/>
    </source>
</evidence>
<keyword evidence="11" id="KW-0614">Plasmid</keyword>
<reference evidence="11" key="1">
    <citation type="submission" date="2003-08" db="EMBL/GenBank/DDBJ databases">
        <title>A sul1-type integron with a gene cassette for aac(6')-Ib, fused in 5' with a partially deleted gene-cassette DNA region of unknown origin.</title>
        <authorList>
            <person name="Fernandez-Burriel M."/>
            <person name="Rodriguez-Quinones F."/>
            <person name="Alonso R."/>
        </authorList>
    </citation>
    <scope>NUCLEOTIDE SEQUENCE</scope>
    <source>
        <plasmid evidence="11">pKP31</plasmid>
    </source>
</reference>
<dbReference type="Gene3D" id="3.40.630.30">
    <property type="match status" value="1"/>
</dbReference>
<dbReference type="PANTHER" id="PTHR31438">
    <property type="entry name" value="LYSINE N-ACYLTRANSFERASE C17G9.06C-RELATED"/>
    <property type="match status" value="1"/>
</dbReference>
<evidence type="ECO:0000256" key="9">
    <source>
        <dbReference type="ARBA" id="ARBA00079472"/>
    </source>
</evidence>
<geneLocation type="plasmid" evidence="11">
    <name>pKP31</name>
</geneLocation>
<dbReference type="NCBIfam" id="TIGR04431">
    <property type="entry name" value="N6_acetyl_AAC6"/>
    <property type="match status" value="1"/>
</dbReference>
<evidence type="ECO:0000256" key="7">
    <source>
        <dbReference type="ARBA" id="ARBA00029660"/>
    </source>
</evidence>
<dbReference type="NCBIfam" id="NF012165">
    <property type="entry name" value="AAC_6p_set_A"/>
    <property type="match status" value="1"/>
</dbReference>
<dbReference type="EMBL" id="AY370764">
    <property type="protein sequence ID" value="AAR18814.1"/>
    <property type="molecule type" value="Genomic_DNA"/>
</dbReference>
<proteinExistence type="predicted"/>
<dbReference type="Pfam" id="PF13523">
    <property type="entry name" value="Acetyltransf_8"/>
    <property type="match status" value="1"/>
</dbReference>
<comment type="catalytic activity">
    <reaction evidence="8">
        <text>kanamycin B + acetyl-CoA = N(6')-acetylkanamycin B + CoA + H(+)</text>
        <dbReference type="Rhea" id="RHEA:16449"/>
        <dbReference type="ChEBI" id="CHEBI:15378"/>
        <dbReference type="ChEBI" id="CHEBI:57287"/>
        <dbReference type="ChEBI" id="CHEBI:57288"/>
        <dbReference type="ChEBI" id="CHEBI:58390"/>
        <dbReference type="ChEBI" id="CHEBI:58549"/>
        <dbReference type="EC" id="2.3.1.82"/>
    </reaction>
</comment>
<dbReference type="InterPro" id="IPR016181">
    <property type="entry name" value="Acyl_CoA_acyltransferase"/>
</dbReference>
<dbReference type="InterPro" id="IPR000182">
    <property type="entry name" value="GNAT_dom"/>
</dbReference>
<keyword evidence="4 11" id="KW-0808">Transferase</keyword>
<evidence type="ECO:0000256" key="4">
    <source>
        <dbReference type="ARBA" id="ARBA00022679"/>
    </source>
</evidence>
<dbReference type="GO" id="GO:0046677">
    <property type="term" value="P:response to antibiotic"/>
    <property type="evidence" value="ECO:0007669"/>
    <property type="project" value="UniProtKB-KW"/>
</dbReference>
<dbReference type="PROSITE" id="PS51186">
    <property type="entry name" value="GNAT"/>
    <property type="match status" value="1"/>
</dbReference>
<keyword evidence="6" id="KW-0012">Acyltransferase</keyword>
<evidence type="ECO:0000256" key="6">
    <source>
        <dbReference type="ARBA" id="ARBA00023315"/>
    </source>
</evidence>
<organism evidence="11">
    <name type="scientific">Klebsiella pneumoniae</name>
    <dbReference type="NCBI Taxonomy" id="573"/>
    <lineage>
        <taxon>Bacteria</taxon>
        <taxon>Pseudomonadati</taxon>
        <taxon>Pseudomonadota</taxon>
        <taxon>Gammaproteobacteria</taxon>
        <taxon>Enterobacterales</taxon>
        <taxon>Enterobacteriaceae</taxon>
        <taxon>Klebsiella/Raoultella group</taxon>
        <taxon>Klebsiella</taxon>
        <taxon>Klebsiella pneumoniae complex</taxon>
    </lineage>
</organism>
<comment type="subunit">
    <text evidence="1">Homodimer.</text>
</comment>